<accession>A0A8B9DTN7</accession>
<sequence>SFVSPQHISCSLLVMQCSAAVDILFLLDGSYSVGKGSFERSKHFAGKLCDALDIHPGRVRVGLIQFSSTPHLEFPLDSYRTKQEVKEGIKRTVFRGGSTDTGRALKYVLRKGFPGGRNSTVPEILVIISDGKSQGSTATPAMQVKERGTTVFAVGIKFPRWEELHLLASEPTEQHVLFAGDAADASNGLYSALTGSVCRAAAPGCKVESHLCERRTLETVKELAGNYVCWKGSKQQNAVRASLCPFYRRCPLCVLPWWCPWQGRRNDSRAPKLSLECGVDLLFLMDSSAGVTLEGFLRYKAFLKRFLQAVVGRDSPTNVGVAQYDTDVRIPIEVGQHKDAFDLMKSIDALNFGGGGTLTGRALRYVAQHGFRSTPVFADVQDDLPRVVVLLTDSKSQDPVSEAAKYARDQELILIGVGSSFVGAELAEVTGNPKQTIVYSDPQDLFNKIPELQRRICSVDNPEGCQAQPLDLVFAVDASAGVGLENFLQLRDFVKSSSSHFSINRDVTQIALVAYGSKAHTVFALDTHTSNSALLQAVDQAPFLGDVPSAGSALRHIYGDVMTVQKGARPGVNKVVVVLTNGGGTEGAAAPAQQLRDNGVLVFVVVIGDARRDALLRVAGSPTYLVPISSYEALRHYQDLITERICEGENIPTSLFVLLAGGKLHKTGIEGSFIRSPCCCGFSDALMSALGVVTCTLQTGRP</sequence>
<dbReference type="Ensembl" id="ENSACDT00005012134.1">
    <property type="protein sequence ID" value="ENSACDP00005010096.1"/>
    <property type="gene ID" value="ENSACDG00005007374.1"/>
</dbReference>
<dbReference type="CDD" id="cd01450">
    <property type="entry name" value="vWFA_subfamily_ECM"/>
    <property type="match status" value="1"/>
</dbReference>
<feature type="domain" description="VWFA" evidence="5">
    <location>
        <begin position="280"/>
        <end position="456"/>
    </location>
</feature>
<feature type="domain" description="VWFA" evidence="5">
    <location>
        <begin position="22"/>
        <end position="193"/>
    </location>
</feature>
<keyword evidence="2" id="KW-0732">Signal</keyword>
<reference evidence="6" key="2">
    <citation type="submission" date="2025-09" db="UniProtKB">
        <authorList>
            <consortium name="Ensembl"/>
        </authorList>
    </citation>
    <scope>IDENTIFICATION</scope>
</reference>
<dbReference type="Proteomes" id="UP000694521">
    <property type="component" value="Unplaced"/>
</dbReference>
<dbReference type="PANTHER" id="PTHR24020">
    <property type="entry name" value="COLLAGEN ALPHA"/>
    <property type="match status" value="1"/>
</dbReference>
<evidence type="ECO:0000256" key="1">
    <source>
        <dbReference type="ARBA" id="ARBA00022536"/>
    </source>
</evidence>
<reference evidence="6" key="1">
    <citation type="submission" date="2025-08" db="UniProtKB">
        <authorList>
            <consortium name="Ensembl"/>
        </authorList>
    </citation>
    <scope>IDENTIFICATION</scope>
</reference>
<evidence type="ECO:0000259" key="5">
    <source>
        <dbReference type="PROSITE" id="PS50234"/>
    </source>
</evidence>
<evidence type="ECO:0000313" key="6">
    <source>
        <dbReference type="Ensembl" id="ENSACDP00005010096.1"/>
    </source>
</evidence>
<organism evidence="6 7">
    <name type="scientific">Anser cygnoides</name>
    <name type="common">Swan goose</name>
    <dbReference type="NCBI Taxonomy" id="8845"/>
    <lineage>
        <taxon>Eukaryota</taxon>
        <taxon>Metazoa</taxon>
        <taxon>Chordata</taxon>
        <taxon>Craniata</taxon>
        <taxon>Vertebrata</taxon>
        <taxon>Euteleostomi</taxon>
        <taxon>Archelosauria</taxon>
        <taxon>Archosauria</taxon>
        <taxon>Dinosauria</taxon>
        <taxon>Saurischia</taxon>
        <taxon>Theropoda</taxon>
        <taxon>Coelurosauria</taxon>
        <taxon>Aves</taxon>
        <taxon>Neognathae</taxon>
        <taxon>Galloanserae</taxon>
        <taxon>Anseriformes</taxon>
        <taxon>Anatidae</taxon>
        <taxon>Anserinae</taxon>
        <taxon>Anser</taxon>
    </lineage>
</organism>
<evidence type="ECO:0000313" key="7">
    <source>
        <dbReference type="Proteomes" id="UP000694521"/>
    </source>
</evidence>
<dbReference type="InterPro" id="IPR050525">
    <property type="entry name" value="ECM_Assembly_Org"/>
</dbReference>
<dbReference type="GO" id="GO:0005615">
    <property type="term" value="C:extracellular space"/>
    <property type="evidence" value="ECO:0007669"/>
    <property type="project" value="TreeGrafter"/>
</dbReference>
<dbReference type="PROSITE" id="PS50234">
    <property type="entry name" value="VWFA"/>
    <property type="match status" value="3"/>
</dbReference>
<keyword evidence="4" id="KW-1015">Disulfide bond</keyword>
<dbReference type="SMART" id="SM00327">
    <property type="entry name" value="VWA"/>
    <property type="match status" value="3"/>
</dbReference>
<dbReference type="InterPro" id="IPR002035">
    <property type="entry name" value="VWF_A"/>
</dbReference>
<dbReference type="PANTHER" id="PTHR24020:SF37">
    <property type="entry name" value="VON WILLEBRAND FACTOR A DOMAIN-CONTAINING PROTEIN 2"/>
    <property type="match status" value="1"/>
</dbReference>
<feature type="domain" description="VWFA" evidence="5">
    <location>
        <begin position="471"/>
        <end position="645"/>
    </location>
</feature>
<evidence type="ECO:0000256" key="4">
    <source>
        <dbReference type="ARBA" id="ARBA00023157"/>
    </source>
</evidence>
<dbReference type="InterPro" id="IPR036465">
    <property type="entry name" value="vWFA_dom_sf"/>
</dbReference>
<dbReference type="GO" id="GO:0005604">
    <property type="term" value="C:basement membrane"/>
    <property type="evidence" value="ECO:0007669"/>
    <property type="project" value="TreeGrafter"/>
</dbReference>
<dbReference type="FunFam" id="3.40.50.410:FF:000058">
    <property type="entry name" value="von Willebrand factor A domain containing 2"/>
    <property type="match status" value="1"/>
</dbReference>
<dbReference type="FunFam" id="3.40.50.410:FF:000047">
    <property type="entry name" value="von Willebrand factor A domain containing 2"/>
    <property type="match status" value="1"/>
</dbReference>
<name>A0A8B9DTN7_ANSCY</name>
<dbReference type="Pfam" id="PF00092">
    <property type="entry name" value="VWA"/>
    <property type="match status" value="3"/>
</dbReference>
<dbReference type="GO" id="GO:0007161">
    <property type="term" value="P:calcium-independent cell-matrix adhesion"/>
    <property type="evidence" value="ECO:0007669"/>
    <property type="project" value="TreeGrafter"/>
</dbReference>
<keyword evidence="7" id="KW-1185">Reference proteome</keyword>
<dbReference type="PRINTS" id="PR00453">
    <property type="entry name" value="VWFADOMAIN"/>
</dbReference>
<evidence type="ECO:0000256" key="3">
    <source>
        <dbReference type="ARBA" id="ARBA00022737"/>
    </source>
</evidence>
<protein>
    <submittedName>
        <fullName evidence="6">von Willebrand factor A domain containing 2</fullName>
    </submittedName>
</protein>
<proteinExistence type="predicted"/>
<evidence type="ECO:0000256" key="2">
    <source>
        <dbReference type="ARBA" id="ARBA00022729"/>
    </source>
</evidence>
<keyword evidence="3" id="KW-0677">Repeat</keyword>
<keyword evidence="1" id="KW-0245">EGF-like domain</keyword>
<dbReference type="CDD" id="cd01472">
    <property type="entry name" value="vWA_collagen"/>
    <property type="match status" value="1"/>
</dbReference>
<dbReference type="FunFam" id="3.40.50.410:FF:000054">
    <property type="entry name" value="von Willebrand factor A domain containing 2"/>
    <property type="match status" value="1"/>
</dbReference>
<dbReference type="SUPFAM" id="SSF53300">
    <property type="entry name" value="vWA-like"/>
    <property type="match status" value="3"/>
</dbReference>
<dbReference type="Gene3D" id="3.40.50.410">
    <property type="entry name" value="von Willebrand factor, type A domain"/>
    <property type="match status" value="3"/>
</dbReference>
<dbReference type="AlphaFoldDB" id="A0A8B9DTN7"/>